<keyword evidence="2" id="KW-0479">Metal-binding</keyword>
<keyword evidence="4 7" id="KW-0863">Zinc-finger</keyword>
<reference evidence="10 11" key="1">
    <citation type="submission" date="2019-05" db="EMBL/GenBank/DDBJ databases">
        <title>Another draft genome of Portunus trituberculatus and its Hox gene families provides insights of decapod evolution.</title>
        <authorList>
            <person name="Jeong J.-H."/>
            <person name="Song I."/>
            <person name="Kim S."/>
            <person name="Choi T."/>
            <person name="Kim D."/>
            <person name="Ryu S."/>
            <person name="Kim W."/>
        </authorList>
    </citation>
    <scope>NUCLEOTIDE SEQUENCE [LARGE SCALE GENOMIC DNA]</scope>
    <source>
        <tissue evidence="10">Muscle</tissue>
    </source>
</reference>
<keyword evidence="5" id="KW-0862">Zinc</keyword>
<feature type="compositionally biased region" description="Polar residues" evidence="8">
    <location>
        <begin position="76"/>
        <end position="107"/>
    </location>
</feature>
<dbReference type="GO" id="GO:0005634">
    <property type="term" value="C:nucleus"/>
    <property type="evidence" value="ECO:0007669"/>
    <property type="project" value="UniProtKB-SubCell"/>
</dbReference>
<dbReference type="InterPro" id="IPR003656">
    <property type="entry name" value="Znf_BED"/>
</dbReference>
<dbReference type="PROSITE" id="PS50157">
    <property type="entry name" value="ZINC_FINGER_C2H2_2"/>
    <property type="match status" value="1"/>
</dbReference>
<dbReference type="SUPFAM" id="SSF57667">
    <property type="entry name" value="beta-beta-alpha zinc fingers"/>
    <property type="match status" value="1"/>
</dbReference>
<evidence type="ECO:0000256" key="8">
    <source>
        <dbReference type="SAM" id="MobiDB-lite"/>
    </source>
</evidence>
<gene>
    <name evidence="10" type="primary">mynn_0</name>
    <name evidence="10" type="ORF">E2C01_025739</name>
</gene>
<dbReference type="Pfam" id="PF02892">
    <property type="entry name" value="zf-BED"/>
    <property type="match status" value="1"/>
</dbReference>
<dbReference type="PANTHER" id="PTHR16515">
    <property type="entry name" value="PR DOMAIN ZINC FINGER PROTEIN"/>
    <property type="match status" value="1"/>
</dbReference>
<feature type="region of interest" description="Disordered" evidence="8">
    <location>
        <begin position="12"/>
        <end position="43"/>
    </location>
</feature>
<dbReference type="Gene3D" id="3.30.160.60">
    <property type="entry name" value="Classic Zinc Finger"/>
    <property type="match status" value="1"/>
</dbReference>
<feature type="compositionally biased region" description="Acidic residues" evidence="8">
    <location>
        <begin position="34"/>
        <end position="43"/>
    </location>
</feature>
<feature type="domain" description="C2H2-type" evidence="9">
    <location>
        <begin position="153"/>
        <end position="181"/>
    </location>
</feature>
<organism evidence="10 11">
    <name type="scientific">Portunus trituberculatus</name>
    <name type="common">Swimming crab</name>
    <name type="synonym">Neptunus trituberculatus</name>
    <dbReference type="NCBI Taxonomy" id="210409"/>
    <lineage>
        <taxon>Eukaryota</taxon>
        <taxon>Metazoa</taxon>
        <taxon>Ecdysozoa</taxon>
        <taxon>Arthropoda</taxon>
        <taxon>Crustacea</taxon>
        <taxon>Multicrustacea</taxon>
        <taxon>Malacostraca</taxon>
        <taxon>Eumalacostraca</taxon>
        <taxon>Eucarida</taxon>
        <taxon>Decapoda</taxon>
        <taxon>Pleocyemata</taxon>
        <taxon>Brachyura</taxon>
        <taxon>Eubrachyura</taxon>
        <taxon>Portunoidea</taxon>
        <taxon>Portunidae</taxon>
        <taxon>Portuninae</taxon>
        <taxon>Portunus</taxon>
    </lineage>
</organism>
<dbReference type="InterPro" id="IPR050331">
    <property type="entry name" value="Zinc_finger"/>
</dbReference>
<comment type="subcellular location">
    <subcellularLocation>
        <location evidence="1">Nucleus</location>
    </subcellularLocation>
</comment>
<dbReference type="GO" id="GO:0008270">
    <property type="term" value="F:zinc ion binding"/>
    <property type="evidence" value="ECO:0007669"/>
    <property type="project" value="UniProtKB-KW"/>
</dbReference>
<keyword evidence="6" id="KW-0539">Nucleus</keyword>
<evidence type="ECO:0000256" key="2">
    <source>
        <dbReference type="ARBA" id="ARBA00022723"/>
    </source>
</evidence>
<feature type="compositionally biased region" description="Acidic residues" evidence="8">
    <location>
        <begin position="115"/>
        <end position="128"/>
    </location>
</feature>
<proteinExistence type="predicted"/>
<comment type="caution">
    <text evidence="10">The sequence shown here is derived from an EMBL/GenBank/DDBJ whole genome shotgun (WGS) entry which is preliminary data.</text>
</comment>
<evidence type="ECO:0000256" key="6">
    <source>
        <dbReference type="ARBA" id="ARBA00023242"/>
    </source>
</evidence>
<evidence type="ECO:0000256" key="3">
    <source>
        <dbReference type="ARBA" id="ARBA00022737"/>
    </source>
</evidence>
<evidence type="ECO:0000313" key="11">
    <source>
        <dbReference type="Proteomes" id="UP000324222"/>
    </source>
</evidence>
<evidence type="ECO:0000256" key="4">
    <source>
        <dbReference type="ARBA" id="ARBA00022771"/>
    </source>
</evidence>
<dbReference type="GO" id="GO:0010468">
    <property type="term" value="P:regulation of gene expression"/>
    <property type="evidence" value="ECO:0007669"/>
    <property type="project" value="TreeGrafter"/>
</dbReference>
<evidence type="ECO:0000256" key="1">
    <source>
        <dbReference type="ARBA" id="ARBA00004123"/>
    </source>
</evidence>
<keyword evidence="3" id="KW-0677">Repeat</keyword>
<dbReference type="InterPro" id="IPR036236">
    <property type="entry name" value="Znf_C2H2_sf"/>
</dbReference>
<sequence length="346" mass="40252">MDGDRLVEYRECSTNDEHLVPQATQCHTTGDHENEPEDTEYSSDDDLAFWQKMKKRSKQRLKKSYRKKLFHKYFPDQSSSKNSPVNSQKDQNSLSTKEGNKTSNKVSSVVKGSEDDWITDDEEDDEDDENIDLAFKREWEEKRLPPNTKEKNFVCSICGKAYSKSSFLRTHIVRKHKEHEEAKRYPHFCQHCRKVYLREKDLMKHKQQFRGPCEICGVVLGCSDLFWVHRRDHDSICKYACGFCNITLVSNEDISQHMHKYHDMDIDSPREIRLQIERVRLSEIDKNAKGVRIVGSEETYPQELDKPTHFGSSSDKLSLLVPPSAMPLNVNVVEVVKGVFMILVTC</sequence>
<dbReference type="EMBL" id="VSRR010002624">
    <property type="protein sequence ID" value="MPC32429.1"/>
    <property type="molecule type" value="Genomic_DNA"/>
</dbReference>
<dbReference type="OrthoDB" id="6348470at2759"/>
<evidence type="ECO:0000256" key="5">
    <source>
        <dbReference type="ARBA" id="ARBA00022833"/>
    </source>
</evidence>
<keyword evidence="11" id="KW-1185">Reference proteome</keyword>
<dbReference type="InterPro" id="IPR013087">
    <property type="entry name" value="Znf_C2H2_type"/>
</dbReference>
<dbReference type="PROSITE" id="PS00028">
    <property type="entry name" value="ZINC_FINGER_C2H2_1"/>
    <property type="match status" value="2"/>
</dbReference>
<protein>
    <submittedName>
        <fullName evidence="10">Myoneurin</fullName>
    </submittedName>
</protein>
<dbReference type="AlphaFoldDB" id="A0A5B7EGR3"/>
<feature type="region of interest" description="Disordered" evidence="8">
    <location>
        <begin position="72"/>
        <end position="128"/>
    </location>
</feature>
<evidence type="ECO:0000259" key="9">
    <source>
        <dbReference type="PROSITE" id="PS50157"/>
    </source>
</evidence>
<accession>A0A5B7EGR3</accession>
<dbReference type="SMART" id="SM00355">
    <property type="entry name" value="ZnF_C2H2"/>
    <property type="match status" value="4"/>
</dbReference>
<dbReference type="Proteomes" id="UP000324222">
    <property type="component" value="Unassembled WGS sequence"/>
</dbReference>
<evidence type="ECO:0000313" key="10">
    <source>
        <dbReference type="EMBL" id="MPC32429.1"/>
    </source>
</evidence>
<name>A0A5B7EGR3_PORTR</name>
<evidence type="ECO:0000256" key="7">
    <source>
        <dbReference type="PROSITE-ProRule" id="PRU00042"/>
    </source>
</evidence>
<dbReference type="GO" id="GO:0003677">
    <property type="term" value="F:DNA binding"/>
    <property type="evidence" value="ECO:0007669"/>
    <property type="project" value="InterPro"/>
</dbReference>
<dbReference type="PANTHER" id="PTHR16515:SF66">
    <property type="entry name" value="C2H2-TYPE DOMAIN-CONTAINING PROTEIN"/>
    <property type="match status" value="1"/>
</dbReference>